<feature type="coiled-coil region" evidence="8">
    <location>
        <begin position="74"/>
        <end position="112"/>
    </location>
</feature>
<evidence type="ECO:0000256" key="6">
    <source>
        <dbReference type="ARBA" id="ARBA00023242"/>
    </source>
</evidence>
<name>A0A833RZ88_9HYME</name>
<feature type="domain" description="C2H2-type" evidence="9">
    <location>
        <begin position="269"/>
        <end position="296"/>
    </location>
</feature>
<evidence type="ECO:0000256" key="3">
    <source>
        <dbReference type="ARBA" id="ARBA00022737"/>
    </source>
</evidence>
<evidence type="ECO:0000256" key="5">
    <source>
        <dbReference type="ARBA" id="ARBA00022833"/>
    </source>
</evidence>
<proteinExistence type="predicted"/>
<evidence type="ECO:0000256" key="1">
    <source>
        <dbReference type="ARBA" id="ARBA00004123"/>
    </source>
</evidence>
<keyword evidence="4 7" id="KW-0863">Zinc-finger</keyword>
<dbReference type="AlphaFoldDB" id="A0A833RZ88"/>
<accession>A0A833RZ88</accession>
<keyword evidence="5" id="KW-0862">Zinc</keyword>
<protein>
    <recommendedName>
        <fullName evidence="9">C2H2-type domain-containing protein</fullName>
    </recommendedName>
</protein>
<evidence type="ECO:0000313" key="11">
    <source>
        <dbReference type="Proteomes" id="UP000655588"/>
    </source>
</evidence>
<dbReference type="PROSITE" id="PS50157">
    <property type="entry name" value="ZINC_FINGER_C2H2_2"/>
    <property type="match status" value="2"/>
</dbReference>
<dbReference type="GO" id="GO:0005634">
    <property type="term" value="C:nucleus"/>
    <property type="evidence" value="ECO:0007669"/>
    <property type="project" value="UniProtKB-SubCell"/>
</dbReference>
<evidence type="ECO:0000256" key="2">
    <source>
        <dbReference type="ARBA" id="ARBA00022723"/>
    </source>
</evidence>
<dbReference type="InterPro" id="IPR036236">
    <property type="entry name" value="Znf_C2H2_sf"/>
</dbReference>
<dbReference type="Proteomes" id="UP000655588">
    <property type="component" value="Unassembled WGS sequence"/>
</dbReference>
<dbReference type="PANTHER" id="PTHR24394:SF29">
    <property type="entry name" value="MYONEURIN"/>
    <property type="match status" value="1"/>
</dbReference>
<evidence type="ECO:0000256" key="4">
    <source>
        <dbReference type="ARBA" id="ARBA00022771"/>
    </source>
</evidence>
<gene>
    <name evidence="10" type="ORF">E2986_05590</name>
</gene>
<dbReference type="InterPro" id="IPR013087">
    <property type="entry name" value="Znf_C2H2_type"/>
</dbReference>
<dbReference type="GO" id="GO:0000981">
    <property type="term" value="F:DNA-binding transcription factor activity, RNA polymerase II-specific"/>
    <property type="evidence" value="ECO:0007669"/>
    <property type="project" value="TreeGrafter"/>
</dbReference>
<keyword evidence="8" id="KW-0175">Coiled coil</keyword>
<reference evidence="10" key="1">
    <citation type="submission" date="2019-11" db="EMBL/GenBank/DDBJ databases">
        <title>The nuclear and mitochondrial genomes of Frieseomelitta varia - a highly eusocial stingless bee (Meliponini) with a permanently sterile worker caste.</title>
        <authorList>
            <person name="Freitas F.C.P."/>
            <person name="Lourenco A.P."/>
            <person name="Nunes F.M.F."/>
            <person name="Paschoal A.R."/>
            <person name="Abreu F.C.P."/>
            <person name="Barbin F.O."/>
            <person name="Bataglia L."/>
            <person name="Cardoso-Junior C.A.M."/>
            <person name="Cervoni M.S."/>
            <person name="Silva S.R."/>
            <person name="Dalarmi F."/>
            <person name="Del Lama M.A."/>
            <person name="Depintor T.S."/>
            <person name="Ferreira K.M."/>
            <person name="Goria P.S."/>
            <person name="Jaskot M.C."/>
            <person name="Lago D.C."/>
            <person name="Luna-Lucena D."/>
            <person name="Moda L.M."/>
            <person name="Nascimento L."/>
            <person name="Pedrino M."/>
            <person name="Rabico F.O."/>
            <person name="Sanches F.C."/>
            <person name="Santos D.E."/>
            <person name="Santos C.G."/>
            <person name="Vieira J."/>
            <person name="Lopes T.F."/>
            <person name="Barchuk A.R."/>
            <person name="Hartfelder K."/>
            <person name="Simoes Z.L.P."/>
            <person name="Bitondi M.M.G."/>
            <person name="Pinheiro D.G."/>
        </authorList>
    </citation>
    <scope>NUCLEOTIDE SEQUENCE</scope>
    <source>
        <strain evidence="10">USP_RPSP 00005682</strain>
        <tissue evidence="10">Whole individual</tissue>
    </source>
</reference>
<dbReference type="PROSITE" id="PS00028">
    <property type="entry name" value="ZINC_FINGER_C2H2_1"/>
    <property type="match status" value="2"/>
</dbReference>
<keyword evidence="3" id="KW-0677">Repeat</keyword>
<dbReference type="PANTHER" id="PTHR24394">
    <property type="entry name" value="ZINC FINGER PROTEIN"/>
    <property type="match status" value="1"/>
</dbReference>
<evidence type="ECO:0000259" key="9">
    <source>
        <dbReference type="PROSITE" id="PS50157"/>
    </source>
</evidence>
<dbReference type="EMBL" id="WNWW01000439">
    <property type="protein sequence ID" value="KAF3424862.1"/>
    <property type="molecule type" value="Genomic_DNA"/>
</dbReference>
<evidence type="ECO:0000313" key="10">
    <source>
        <dbReference type="EMBL" id="KAF3424862.1"/>
    </source>
</evidence>
<keyword evidence="6" id="KW-0539">Nucleus</keyword>
<keyword evidence="11" id="KW-1185">Reference proteome</keyword>
<feature type="domain" description="C2H2-type" evidence="9">
    <location>
        <begin position="239"/>
        <end position="266"/>
    </location>
</feature>
<comment type="subcellular location">
    <subcellularLocation>
        <location evidence="1">Nucleus</location>
    </subcellularLocation>
</comment>
<dbReference type="Gene3D" id="3.30.160.60">
    <property type="entry name" value="Classic Zinc Finger"/>
    <property type="match status" value="2"/>
</dbReference>
<dbReference type="SMART" id="SM00355">
    <property type="entry name" value="ZnF_C2H2"/>
    <property type="match status" value="3"/>
</dbReference>
<dbReference type="SUPFAM" id="SSF57667">
    <property type="entry name" value="beta-beta-alpha zinc fingers"/>
    <property type="match status" value="2"/>
</dbReference>
<evidence type="ECO:0000256" key="8">
    <source>
        <dbReference type="SAM" id="Coils"/>
    </source>
</evidence>
<comment type="caution">
    <text evidence="10">The sequence shown here is derived from an EMBL/GenBank/DDBJ whole genome shotgun (WGS) entry which is preliminary data.</text>
</comment>
<sequence length="308" mass="35955">MNVKLADERFRINDIKGLVTKKMTADSEKDSTHCLICNSKVGVSTRNSIRIFNENSVTSSEKPLLDVICTVLEIDLNEENIDELESRLTEVKLELFNNYKKTIKKISDLQNEEEYNDHDYIENTESQDVDGEIRYVQKDESEIQEMEGEEERLEEEEEDESGEIILKVEDIPETSNTEERKRIKRAKITPKVEPVQEQIVARDGSIYTCLLCTNEDDKTVGDAKSIIAHVRDVHETRLYICDICGDDFRKRNELSVHLDDHVAKEEGDFQCEICNRIFSNLRLFRIHKRIHYPQVKCWPCESCGKRYR</sequence>
<feature type="coiled-coil region" evidence="8">
    <location>
        <begin position="136"/>
        <end position="163"/>
    </location>
</feature>
<dbReference type="GO" id="GO:0008270">
    <property type="term" value="F:zinc ion binding"/>
    <property type="evidence" value="ECO:0007669"/>
    <property type="project" value="UniProtKB-KW"/>
</dbReference>
<evidence type="ECO:0000256" key="7">
    <source>
        <dbReference type="PROSITE-ProRule" id="PRU00042"/>
    </source>
</evidence>
<keyword evidence="2" id="KW-0479">Metal-binding</keyword>
<organism evidence="10 11">
    <name type="scientific">Frieseomelitta varia</name>
    <dbReference type="NCBI Taxonomy" id="561572"/>
    <lineage>
        <taxon>Eukaryota</taxon>
        <taxon>Metazoa</taxon>
        <taxon>Ecdysozoa</taxon>
        <taxon>Arthropoda</taxon>
        <taxon>Hexapoda</taxon>
        <taxon>Insecta</taxon>
        <taxon>Pterygota</taxon>
        <taxon>Neoptera</taxon>
        <taxon>Endopterygota</taxon>
        <taxon>Hymenoptera</taxon>
        <taxon>Apocrita</taxon>
        <taxon>Aculeata</taxon>
        <taxon>Apoidea</taxon>
        <taxon>Anthophila</taxon>
        <taxon>Apidae</taxon>
        <taxon>Frieseomelitta</taxon>
    </lineage>
</organism>